<protein>
    <submittedName>
        <fullName evidence="2">RNA-directed DNA polymerase, eukaryota</fullName>
    </submittedName>
</protein>
<evidence type="ECO:0000259" key="1">
    <source>
        <dbReference type="Pfam" id="PF13966"/>
    </source>
</evidence>
<dbReference type="InterPro" id="IPR026960">
    <property type="entry name" value="RVT-Znf"/>
</dbReference>
<dbReference type="AlphaFoldDB" id="A0A2U1LEE4"/>
<organism evidence="2 3">
    <name type="scientific">Artemisia annua</name>
    <name type="common">Sweet wormwood</name>
    <dbReference type="NCBI Taxonomy" id="35608"/>
    <lineage>
        <taxon>Eukaryota</taxon>
        <taxon>Viridiplantae</taxon>
        <taxon>Streptophyta</taxon>
        <taxon>Embryophyta</taxon>
        <taxon>Tracheophyta</taxon>
        <taxon>Spermatophyta</taxon>
        <taxon>Magnoliopsida</taxon>
        <taxon>eudicotyledons</taxon>
        <taxon>Gunneridae</taxon>
        <taxon>Pentapetalae</taxon>
        <taxon>asterids</taxon>
        <taxon>campanulids</taxon>
        <taxon>Asterales</taxon>
        <taxon>Asteraceae</taxon>
        <taxon>Asteroideae</taxon>
        <taxon>Anthemideae</taxon>
        <taxon>Artemisiinae</taxon>
        <taxon>Artemisia</taxon>
    </lineage>
</organism>
<dbReference type="GO" id="GO:0003964">
    <property type="term" value="F:RNA-directed DNA polymerase activity"/>
    <property type="evidence" value="ECO:0007669"/>
    <property type="project" value="UniProtKB-KW"/>
</dbReference>
<accession>A0A2U1LEE4</accession>
<keyword evidence="2" id="KW-0808">Transferase</keyword>
<dbReference type="EMBL" id="PKPP01009839">
    <property type="protein sequence ID" value="PWA47375.1"/>
    <property type="molecule type" value="Genomic_DNA"/>
</dbReference>
<comment type="caution">
    <text evidence="2">The sequence shown here is derived from an EMBL/GenBank/DDBJ whole genome shotgun (WGS) entry which is preliminary data.</text>
</comment>
<proteinExistence type="predicted"/>
<dbReference type="OrthoDB" id="914203at2759"/>
<dbReference type="PANTHER" id="PTHR33116:SF77">
    <property type="entry name" value="RNA-DIRECTED DNA POLYMERASE"/>
    <property type="match status" value="1"/>
</dbReference>
<keyword evidence="2" id="KW-0695">RNA-directed DNA polymerase</keyword>
<feature type="domain" description="Reverse transcriptase zinc-binding" evidence="1">
    <location>
        <begin position="358"/>
        <end position="441"/>
    </location>
</feature>
<evidence type="ECO:0000313" key="2">
    <source>
        <dbReference type="EMBL" id="PWA47375.1"/>
    </source>
</evidence>
<evidence type="ECO:0000313" key="3">
    <source>
        <dbReference type="Proteomes" id="UP000245207"/>
    </source>
</evidence>
<sequence>MNSFPTLQANTLDTFISDHMPILLNKSVVDFGPIPFKMYNSWILHDQFDPMVRTTWEQAQSITGTNPFIVFKEKMKFLKHAIKQWAHQYFNNRNTSKVELERDLQGIDMELESGNANPNLCQNRLDIVSKLREIEKTERWDPIIEKFTRRLSKWKANLLSIGGRSTLITSVLGTLVLASKPKGGLGIGSLLALNLSLIQKWRWRYANNPESLWVKLINQIHGSYQGGPNFYQNCRVHGVWSKIAASINSLHIKNIIPLSTLKKQVNNGKSTKFWADVWLCDTPLKQKFPRLYRLDIYPDCTVHDKWNSGWIWTWSRSINGGVSKAQLNELSGLLGNSFLTDKDDSWIWSLGNSTVFNVKDTRNLIGDSMLPNSPTPTRWCRFIPKKVNILIWRTLRDRIPTRWNLSRKGIEINSLSCPICAIGPETTNHLFWDCSLATALWSKIFNWVDLLLPSCNTIQVLYDWLEHYTFSSSHKLIMEAIIGVAIWVLWNFRNESIFGAQVPLRSTLFDKVVYYSFLWFSNRNRKASKSWNNWIQNPLLVSIL</sequence>
<reference evidence="2 3" key="1">
    <citation type="journal article" date="2018" name="Mol. Plant">
        <title>The genome of Artemisia annua provides insight into the evolution of Asteraceae family and artemisinin biosynthesis.</title>
        <authorList>
            <person name="Shen Q."/>
            <person name="Zhang L."/>
            <person name="Liao Z."/>
            <person name="Wang S."/>
            <person name="Yan T."/>
            <person name="Shi P."/>
            <person name="Liu M."/>
            <person name="Fu X."/>
            <person name="Pan Q."/>
            <person name="Wang Y."/>
            <person name="Lv Z."/>
            <person name="Lu X."/>
            <person name="Zhang F."/>
            <person name="Jiang W."/>
            <person name="Ma Y."/>
            <person name="Chen M."/>
            <person name="Hao X."/>
            <person name="Li L."/>
            <person name="Tang Y."/>
            <person name="Lv G."/>
            <person name="Zhou Y."/>
            <person name="Sun X."/>
            <person name="Brodelius P.E."/>
            <person name="Rose J.K.C."/>
            <person name="Tang K."/>
        </authorList>
    </citation>
    <scope>NUCLEOTIDE SEQUENCE [LARGE SCALE GENOMIC DNA]</scope>
    <source>
        <strain evidence="3">cv. Huhao1</strain>
        <tissue evidence="2">Leaf</tissue>
    </source>
</reference>
<gene>
    <name evidence="2" type="ORF">CTI12_AA499880</name>
</gene>
<dbReference type="Pfam" id="PF13966">
    <property type="entry name" value="zf-RVT"/>
    <property type="match status" value="1"/>
</dbReference>
<dbReference type="PANTHER" id="PTHR33116">
    <property type="entry name" value="REVERSE TRANSCRIPTASE ZINC-BINDING DOMAIN-CONTAINING PROTEIN-RELATED-RELATED"/>
    <property type="match status" value="1"/>
</dbReference>
<name>A0A2U1LEE4_ARTAN</name>
<keyword evidence="3" id="KW-1185">Reference proteome</keyword>
<dbReference type="Proteomes" id="UP000245207">
    <property type="component" value="Unassembled WGS sequence"/>
</dbReference>
<keyword evidence="2" id="KW-0548">Nucleotidyltransferase</keyword>